<organism evidence="2 3">
    <name type="scientific">Oleoguttula mirabilis</name>
    <dbReference type="NCBI Taxonomy" id="1507867"/>
    <lineage>
        <taxon>Eukaryota</taxon>
        <taxon>Fungi</taxon>
        <taxon>Dikarya</taxon>
        <taxon>Ascomycota</taxon>
        <taxon>Pezizomycotina</taxon>
        <taxon>Dothideomycetes</taxon>
        <taxon>Dothideomycetidae</taxon>
        <taxon>Mycosphaerellales</taxon>
        <taxon>Teratosphaeriaceae</taxon>
        <taxon>Oleoguttula</taxon>
    </lineage>
</organism>
<gene>
    <name evidence="2" type="ORF">LTR36_006440</name>
</gene>
<dbReference type="Proteomes" id="UP001324427">
    <property type="component" value="Unassembled WGS sequence"/>
</dbReference>
<feature type="compositionally biased region" description="Basic and acidic residues" evidence="1">
    <location>
        <begin position="152"/>
        <end position="162"/>
    </location>
</feature>
<evidence type="ECO:0000313" key="3">
    <source>
        <dbReference type="Proteomes" id="UP001324427"/>
    </source>
</evidence>
<sequence length="360" mass="40695">MFKNTGKSVKTAASAIGKFKFGKLRKAPKPSTDFNLLQELDAEDDENVLKTTEELEGLSLKNEKDDQKVLKTTEEIEGLSRKDNVASPVTVSTGTTNLTWQPRIEPATGADAAGAWLTVPTRVSTQLPADPTTNVDNRPSTTQSVAPWLNRDWRNPDKEANRSRYAKQSTIKVSRTMGAKRGAYRPGPRTRNGILHANLTPGTIIWRWDIRPCLSKSIPDSDTRIIKKKDGSRWLKKGRYWLIVDCTKKQVWEIPLYTNNNTGLKNVARQAWRDYLSIRPKNVSASEFINQSPANPVCAIDWLDDGDEQLRGKCMRTTMVAHFTEVFRRDINDEPVRVVGMLRTEDIHVACEKARKYVDK</sequence>
<reference evidence="2 3" key="1">
    <citation type="submission" date="2021-11" db="EMBL/GenBank/DDBJ databases">
        <title>Black yeast isolated from Biological Soil Crust.</title>
        <authorList>
            <person name="Kurbessoian T."/>
        </authorList>
    </citation>
    <scope>NUCLEOTIDE SEQUENCE [LARGE SCALE GENOMIC DNA]</scope>
    <source>
        <strain evidence="2 3">CCFEE 5522</strain>
    </source>
</reference>
<proteinExistence type="predicted"/>
<comment type="caution">
    <text evidence="2">The sequence shown here is derived from an EMBL/GenBank/DDBJ whole genome shotgun (WGS) entry which is preliminary data.</text>
</comment>
<evidence type="ECO:0000256" key="1">
    <source>
        <dbReference type="SAM" id="MobiDB-lite"/>
    </source>
</evidence>
<evidence type="ECO:0000313" key="2">
    <source>
        <dbReference type="EMBL" id="KAK4549443.1"/>
    </source>
</evidence>
<keyword evidence="3" id="KW-1185">Reference proteome</keyword>
<protein>
    <submittedName>
        <fullName evidence="2">Uncharacterized protein</fullName>
    </submittedName>
</protein>
<accession>A0AAV9JV53</accession>
<name>A0AAV9JV53_9PEZI</name>
<dbReference type="AlphaFoldDB" id="A0AAV9JV53"/>
<feature type="region of interest" description="Disordered" evidence="1">
    <location>
        <begin position="152"/>
        <end position="189"/>
    </location>
</feature>
<dbReference type="EMBL" id="JAVFHQ010000004">
    <property type="protein sequence ID" value="KAK4549443.1"/>
    <property type="molecule type" value="Genomic_DNA"/>
</dbReference>